<dbReference type="GO" id="GO:0004113">
    <property type="term" value="F:2',3'-cyclic-nucleotide 3'-phosphodiesterase activity"/>
    <property type="evidence" value="ECO:0007669"/>
    <property type="project" value="TreeGrafter"/>
</dbReference>
<dbReference type="SUPFAM" id="SSF56300">
    <property type="entry name" value="Metallo-dependent phosphatases"/>
    <property type="match status" value="1"/>
</dbReference>
<sequence length="271" mass="28760">MASDQATICFVGDLVGSCGRRTLLALLPSIRERYEPTFVVVNGENVAGGLGITPKIADELFEAGVDVITLGNHSYRRSEILPYLDQNEAILRPANYLRSQPGHGHCIVEKEGVKLGVVNLSGNLFLDPAHPAFQSADSTVEELVKAGADQILVDMHAEATSEKVALGWHLDGQVSAVVGTHTHVPTADARVLPGGTAYITDVGMTGARGGVIGVKRELAVGSLVSGMRVQFEPSEDDPWLNAVIIRCQGPRRAESIEQLLLAAPASPRAAQ</sequence>
<dbReference type="InterPro" id="IPR005235">
    <property type="entry name" value="YmdB-like"/>
</dbReference>
<dbReference type="NCBIfam" id="TIGR00282">
    <property type="entry name" value="TIGR00282 family metallophosphoesterase"/>
    <property type="match status" value="1"/>
</dbReference>
<dbReference type="InterPro" id="IPR029052">
    <property type="entry name" value="Metallo-depent_PP-like"/>
</dbReference>
<dbReference type="Gene3D" id="3.60.21.10">
    <property type="match status" value="1"/>
</dbReference>
<organism evidence="1">
    <name type="scientific">freshwater metagenome</name>
    <dbReference type="NCBI Taxonomy" id="449393"/>
    <lineage>
        <taxon>unclassified sequences</taxon>
        <taxon>metagenomes</taxon>
        <taxon>ecological metagenomes</taxon>
    </lineage>
</organism>
<dbReference type="Pfam" id="PF13277">
    <property type="entry name" value="YmdB"/>
    <property type="match status" value="1"/>
</dbReference>
<reference evidence="1" key="1">
    <citation type="submission" date="2020-05" db="EMBL/GenBank/DDBJ databases">
        <authorList>
            <person name="Chiriac C."/>
            <person name="Salcher M."/>
            <person name="Ghai R."/>
            <person name="Kavagutti S V."/>
        </authorList>
    </citation>
    <scope>NUCLEOTIDE SEQUENCE</scope>
</reference>
<accession>A0A6J5Z9F7</accession>
<dbReference type="PANTHER" id="PTHR36303">
    <property type="entry name" value="2',3'-CYCLIC-NUCLEOTIDE 2'-PHOSPHODIESTERASE"/>
    <property type="match status" value="1"/>
</dbReference>
<proteinExistence type="predicted"/>
<protein>
    <submittedName>
        <fullName evidence="1">Unannotated protein</fullName>
    </submittedName>
</protein>
<dbReference type="PIRSF" id="PIRSF004789">
    <property type="entry name" value="DR1281"/>
    <property type="match status" value="1"/>
</dbReference>
<evidence type="ECO:0000313" key="1">
    <source>
        <dbReference type="EMBL" id="CAB4337657.1"/>
    </source>
</evidence>
<dbReference type="AlphaFoldDB" id="A0A6J5Z9F7"/>
<name>A0A6J5Z9F7_9ZZZZ</name>
<dbReference type="PANTHER" id="PTHR36303:SF1">
    <property type="entry name" value="2',3'-CYCLIC-NUCLEOTIDE 2'-PHOSPHODIESTERASE"/>
    <property type="match status" value="1"/>
</dbReference>
<gene>
    <name evidence="1" type="ORF">UFOPK3522_00313</name>
</gene>
<dbReference type="EMBL" id="CAESAO010000014">
    <property type="protein sequence ID" value="CAB4337657.1"/>
    <property type="molecule type" value="Genomic_DNA"/>
</dbReference>